<proteinExistence type="predicted"/>
<gene>
    <name evidence="1" type="ORF">GX523_10770</name>
</gene>
<accession>A0A7C6Z4P3</accession>
<sequence length="142" mass="16725">MIKLNVVPKENENWTETRAQVYYLQQIAEQMELLTEEVKKNNQMQNHISQALERERESGMVLNCALMLMVNKAEIIERFGEQEDVPFSSFYREMILSRQAVINWVNRDTLVKAICKTDYLYVYPVGTGHRVKVINKREEIAL</sequence>
<dbReference type="AlphaFoldDB" id="A0A7C6Z4P3"/>
<name>A0A7C6Z4P3_9FIRM</name>
<reference evidence="1 2" key="1">
    <citation type="journal article" date="2020" name="Biotechnol. Biofuels">
        <title>New insights from the biogas microbiome by comprehensive genome-resolved metagenomics of nearly 1600 species originating from multiple anaerobic digesters.</title>
        <authorList>
            <person name="Campanaro S."/>
            <person name="Treu L."/>
            <person name="Rodriguez-R L.M."/>
            <person name="Kovalovszki A."/>
            <person name="Ziels R.M."/>
            <person name="Maus I."/>
            <person name="Zhu X."/>
            <person name="Kougias P.G."/>
            <person name="Basile A."/>
            <person name="Luo G."/>
            <person name="Schluter A."/>
            <person name="Konstantinidis K.T."/>
            <person name="Angelidaki I."/>
        </authorList>
    </citation>
    <scope>NUCLEOTIDE SEQUENCE [LARGE SCALE GENOMIC DNA]</scope>
    <source>
        <strain evidence="1">AS05jafATM_4</strain>
    </source>
</reference>
<evidence type="ECO:0000313" key="1">
    <source>
        <dbReference type="EMBL" id="HHY27203.1"/>
    </source>
</evidence>
<dbReference type="Proteomes" id="UP000553059">
    <property type="component" value="Unassembled WGS sequence"/>
</dbReference>
<evidence type="ECO:0000313" key="2">
    <source>
        <dbReference type="Proteomes" id="UP000553059"/>
    </source>
</evidence>
<organism evidence="1 2">
    <name type="scientific">Desulfitobacterium dehalogenans</name>
    <dbReference type="NCBI Taxonomy" id="36854"/>
    <lineage>
        <taxon>Bacteria</taxon>
        <taxon>Bacillati</taxon>
        <taxon>Bacillota</taxon>
        <taxon>Clostridia</taxon>
        <taxon>Eubacteriales</taxon>
        <taxon>Desulfitobacteriaceae</taxon>
        <taxon>Desulfitobacterium</taxon>
    </lineage>
</organism>
<comment type="caution">
    <text evidence="1">The sequence shown here is derived from an EMBL/GenBank/DDBJ whole genome shotgun (WGS) entry which is preliminary data.</text>
</comment>
<protein>
    <submittedName>
        <fullName evidence="1">Uncharacterized protein</fullName>
    </submittedName>
</protein>
<dbReference type="EMBL" id="DUTF01000241">
    <property type="protein sequence ID" value="HHY27203.1"/>
    <property type="molecule type" value="Genomic_DNA"/>
</dbReference>